<sequence length="422" mass="48753">CLQESHRTSSVIPHVAHTQDSDPLVTNTIPPLFLFIPLYKSTGTKEMEKLPRLEALLLTAVLENCIDQLAILGYIMPVSQEGKADVSSVCASVFALIFLNAFYVFCQHSISLHTETGMRSQGCQTPCYQCTPIHYCCVPFLPGRQYVSDVITATMKKMEESGTFDSLIEANGREKAKKSNLNDILIREEEGKKEIKSLQKQLQDVKKETEIELQNRNNVILYLKNELQKAEAKAAMEHRYMKKSTDLQVHQTQKKCSNEENRLNKEIEDLKRKTDEEIRVHVEAENFLRHSHKKVQEKLEYWMEKYENDTDAKDKELDDLKESKAKNLEMLQKFASEETIIADRARREAERRKREQDELELKSILKLQAWWKGTMVRRNLGPYQNLPKAQDNEQVDQKGTKEKPGAKKKTAGKKRRAPIRSK</sequence>
<dbReference type="GO" id="GO:0015629">
    <property type="term" value="C:actin cytoskeleton"/>
    <property type="evidence" value="ECO:0007669"/>
    <property type="project" value="Ensembl"/>
</dbReference>
<dbReference type="Ensembl" id="ENSCJPT00005023306.1">
    <property type="protein sequence ID" value="ENSCJPP00005016596.1"/>
    <property type="gene ID" value="ENSCJPG00005013621.1"/>
</dbReference>
<dbReference type="GO" id="GO:0030544">
    <property type="term" value="F:Hsp70 protein binding"/>
    <property type="evidence" value="ECO:0007669"/>
    <property type="project" value="Ensembl"/>
</dbReference>
<organism evidence="8 9">
    <name type="scientific">Coturnix japonica</name>
    <name type="common">Japanese quail</name>
    <name type="synonym">Coturnix coturnix japonica</name>
    <dbReference type="NCBI Taxonomy" id="93934"/>
    <lineage>
        <taxon>Eukaryota</taxon>
        <taxon>Metazoa</taxon>
        <taxon>Chordata</taxon>
        <taxon>Craniata</taxon>
        <taxon>Vertebrata</taxon>
        <taxon>Euteleostomi</taxon>
        <taxon>Archelosauria</taxon>
        <taxon>Archosauria</taxon>
        <taxon>Dinosauria</taxon>
        <taxon>Saurischia</taxon>
        <taxon>Theropoda</taxon>
        <taxon>Coelurosauria</taxon>
        <taxon>Aves</taxon>
        <taxon>Neognathae</taxon>
        <taxon>Galloanserae</taxon>
        <taxon>Galliformes</taxon>
        <taxon>Phasianidae</taxon>
        <taxon>Perdicinae</taxon>
        <taxon>Coturnix</taxon>
    </lineage>
</organism>
<reference evidence="8" key="1">
    <citation type="submission" date="2015-11" db="EMBL/GenBank/DDBJ databases">
        <authorList>
            <consortium name="International Coturnix japonica Genome Analysis Consortium"/>
            <person name="Warren W."/>
            <person name="Burt D.W."/>
            <person name="Antin P.B."/>
            <person name="Lanford R."/>
            <person name="Gros J."/>
            <person name="Wilson R.K."/>
        </authorList>
    </citation>
    <scope>NUCLEOTIDE SEQUENCE [LARGE SCALE GENOMIC DNA]</scope>
</reference>
<evidence type="ECO:0000256" key="7">
    <source>
        <dbReference type="SAM" id="MobiDB-lite"/>
    </source>
</evidence>
<dbReference type="GO" id="GO:0002177">
    <property type="term" value="C:manchette"/>
    <property type="evidence" value="ECO:0007669"/>
    <property type="project" value="Ensembl"/>
</dbReference>
<keyword evidence="9" id="KW-1185">Reference proteome</keyword>
<feature type="coiled-coil region" evidence="6">
    <location>
        <begin position="181"/>
        <end position="362"/>
    </location>
</feature>
<dbReference type="PANTHER" id="PTHR14871:SF1">
    <property type="entry name" value="DYNEIN REGULATORY COMPLEX PROTEIN 9"/>
    <property type="match status" value="1"/>
</dbReference>
<dbReference type="GO" id="GO:0005516">
    <property type="term" value="F:calmodulin binding"/>
    <property type="evidence" value="ECO:0007669"/>
    <property type="project" value="Ensembl"/>
</dbReference>
<keyword evidence="3" id="KW-0963">Cytoplasm</keyword>
<evidence type="ECO:0000256" key="2">
    <source>
        <dbReference type="ARBA" id="ARBA00004316"/>
    </source>
</evidence>
<feature type="region of interest" description="Disordered" evidence="7">
    <location>
        <begin position="381"/>
        <end position="422"/>
    </location>
</feature>
<evidence type="ECO:0000256" key="5">
    <source>
        <dbReference type="ARBA" id="ARBA00023273"/>
    </source>
</evidence>
<feature type="compositionally biased region" description="Basic and acidic residues" evidence="7">
    <location>
        <begin position="395"/>
        <end position="405"/>
    </location>
</feature>
<proteinExistence type="predicted"/>
<gene>
    <name evidence="8" type="primary">IQCG</name>
</gene>
<protein>
    <submittedName>
        <fullName evidence="8">IQ motif containing G</fullName>
    </submittedName>
</protein>
<comment type="subcellular location">
    <subcellularLocation>
        <location evidence="2">Cell projection</location>
    </subcellularLocation>
    <subcellularLocation>
        <location evidence="1">Cytoplasm</location>
        <location evidence="1">Cytoskeleton</location>
    </subcellularLocation>
</comment>
<dbReference type="GeneTree" id="ENSGT00730000111263"/>
<dbReference type="InterPro" id="IPR042618">
    <property type="entry name" value="IQCG"/>
</dbReference>
<dbReference type="GO" id="GO:0007288">
    <property type="term" value="P:sperm axoneme assembly"/>
    <property type="evidence" value="ECO:0007669"/>
    <property type="project" value="Ensembl"/>
</dbReference>
<dbReference type="GO" id="GO:0005829">
    <property type="term" value="C:cytosol"/>
    <property type="evidence" value="ECO:0007669"/>
    <property type="project" value="Ensembl"/>
</dbReference>
<evidence type="ECO:0000256" key="1">
    <source>
        <dbReference type="ARBA" id="ARBA00004245"/>
    </source>
</evidence>
<evidence type="ECO:0000256" key="4">
    <source>
        <dbReference type="ARBA" id="ARBA00023212"/>
    </source>
</evidence>
<keyword evidence="6" id="KW-0175">Coiled coil</keyword>
<evidence type="ECO:0000313" key="9">
    <source>
        <dbReference type="Proteomes" id="UP000694412"/>
    </source>
</evidence>
<evidence type="ECO:0000313" key="8">
    <source>
        <dbReference type="Ensembl" id="ENSCJPP00005016596.1"/>
    </source>
</evidence>
<evidence type="ECO:0000256" key="3">
    <source>
        <dbReference type="ARBA" id="ARBA00022490"/>
    </source>
</evidence>
<dbReference type="PANTHER" id="PTHR14871">
    <property type="entry name" value="DYNEIN REGULATORY COMPLEX PROTEIN 9"/>
    <property type="match status" value="1"/>
</dbReference>
<dbReference type="PROSITE" id="PS50096">
    <property type="entry name" value="IQ"/>
    <property type="match status" value="1"/>
</dbReference>
<dbReference type="AlphaFoldDB" id="A0A8C2TTV3"/>
<dbReference type="Proteomes" id="UP000694412">
    <property type="component" value="Chromosome 9"/>
</dbReference>
<evidence type="ECO:0000256" key="6">
    <source>
        <dbReference type="SAM" id="Coils"/>
    </source>
</evidence>
<name>A0A8C2TTV3_COTJA</name>
<keyword evidence="4" id="KW-0206">Cytoskeleton</keyword>
<keyword evidence="5" id="KW-0966">Cell projection</keyword>
<feature type="compositionally biased region" description="Basic residues" evidence="7">
    <location>
        <begin position="406"/>
        <end position="422"/>
    </location>
</feature>
<reference evidence="8" key="2">
    <citation type="submission" date="2025-08" db="UniProtKB">
        <authorList>
            <consortium name="Ensembl"/>
        </authorList>
    </citation>
    <scope>IDENTIFICATION</scope>
</reference>
<dbReference type="GO" id="GO:0036126">
    <property type="term" value="C:sperm flagellum"/>
    <property type="evidence" value="ECO:0007669"/>
    <property type="project" value="Ensembl"/>
</dbReference>
<accession>A0A8C2TTV3</accession>
<dbReference type="CDD" id="cd23766">
    <property type="entry name" value="IQCG"/>
    <property type="match status" value="1"/>
</dbReference>
<reference evidence="8" key="3">
    <citation type="submission" date="2025-09" db="UniProtKB">
        <authorList>
            <consortium name="Ensembl"/>
        </authorList>
    </citation>
    <scope>IDENTIFICATION</scope>
</reference>